<dbReference type="InterPro" id="IPR011047">
    <property type="entry name" value="Quinoprotein_ADH-like_sf"/>
</dbReference>
<evidence type="ECO:0000313" key="4">
    <source>
        <dbReference type="EMBL" id="APZ92223.1"/>
    </source>
</evidence>
<dbReference type="InterPro" id="IPR015943">
    <property type="entry name" value="WD40/YVTN_repeat-like_dom_sf"/>
</dbReference>
<feature type="domain" description="Pyrrolo-quinoline quinone repeat" evidence="3">
    <location>
        <begin position="160"/>
        <end position="239"/>
    </location>
</feature>
<dbReference type="AlphaFoldDB" id="A0A1P8WDU2"/>
<evidence type="ECO:0000256" key="1">
    <source>
        <dbReference type="SAM" id="MobiDB-lite"/>
    </source>
</evidence>
<keyword evidence="2" id="KW-0732">Signal</keyword>
<feature type="domain" description="Pyrrolo-quinoline quinone repeat" evidence="3">
    <location>
        <begin position="293"/>
        <end position="371"/>
    </location>
</feature>
<proteinExistence type="predicted"/>
<feature type="region of interest" description="Disordered" evidence="1">
    <location>
        <begin position="378"/>
        <end position="410"/>
    </location>
</feature>
<dbReference type="PANTHER" id="PTHR34512:SF30">
    <property type="entry name" value="OUTER MEMBRANE PROTEIN ASSEMBLY FACTOR BAMB"/>
    <property type="match status" value="1"/>
</dbReference>
<name>A0A1P8WDU2_9PLAN</name>
<feature type="domain" description="Pyrrolo-quinoline quinone repeat" evidence="3">
    <location>
        <begin position="41"/>
        <end position="148"/>
    </location>
</feature>
<dbReference type="SUPFAM" id="SSF50998">
    <property type="entry name" value="Quinoprotein alcohol dehydrogenase-like"/>
    <property type="match status" value="1"/>
</dbReference>
<dbReference type="PANTHER" id="PTHR34512">
    <property type="entry name" value="CELL SURFACE PROTEIN"/>
    <property type="match status" value="1"/>
</dbReference>
<dbReference type="Pfam" id="PF13360">
    <property type="entry name" value="PQQ_2"/>
    <property type="match status" value="3"/>
</dbReference>
<dbReference type="InterPro" id="IPR018391">
    <property type="entry name" value="PQQ_b-propeller_rpt"/>
</dbReference>
<sequence precursor="true">MKHLASLLVASTIAATAFANDAWTSFQNGGNVATATPSEVSLGDIQWQTEFTGYGQSSPVVWDGNVYITTVQGDNKDKCHVTAYRLDDGTQLWQHTLANATPAESSNYISKAAPSPVTDKDGIVCFFEGGNVIALTHKGKVRWERNLVEDYGDLKARHGLSSSLEQDDDSVFVWVERSDDPYIASLNKQSGETEWKSKGLGATAWSSPRLVPVDGGQHLVLSAIGSLAGLAPATGERLWTFDGISGNSTPTPMPLGNGRFLIGATIGRGESGGGRAAESNGVVQIQKTDDGKWSADYAWKAKRATSSFGSPIAHNGVAMFVNREGVLYGLNAETGDELFAKRLKGSTWATPIAMGEQVLFCEKDGKIDTLSNIGSAQKLSTWDNLPEPSKPDPPAEAENEGRGGPPSGPVLYAAVVTGDRLLLRQGDRLFSVALKHQ</sequence>
<reference evidence="4 5" key="1">
    <citation type="journal article" date="2016" name="Front. Microbiol.">
        <title>Fuerstia marisgermanicae gen. nov., sp. nov., an Unusual Member of the Phylum Planctomycetes from the German Wadden Sea.</title>
        <authorList>
            <person name="Kohn T."/>
            <person name="Heuer A."/>
            <person name="Jogler M."/>
            <person name="Vollmers J."/>
            <person name="Boedeker C."/>
            <person name="Bunk B."/>
            <person name="Rast P."/>
            <person name="Borchert D."/>
            <person name="Glockner I."/>
            <person name="Freese H.M."/>
            <person name="Klenk H.P."/>
            <person name="Overmann J."/>
            <person name="Kaster A.K."/>
            <person name="Rohde M."/>
            <person name="Wiegand S."/>
            <person name="Jogler C."/>
        </authorList>
    </citation>
    <scope>NUCLEOTIDE SEQUENCE [LARGE SCALE GENOMIC DNA]</scope>
    <source>
        <strain evidence="4 5">NH11</strain>
    </source>
</reference>
<protein>
    <submittedName>
        <fullName evidence="4">Outer membrane biogenesis protein</fullName>
    </submittedName>
</protein>
<dbReference type="KEGG" id="fmr:Fuma_01832"/>
<gene>
    <name evidence="4" type="ORF">Fuma_01832</name>
</gene>
<dbReference type="STRING" id="1891926.Fuma_01832"/>
<dbReference type="OrthoDB" id="244732at2"/>
<dbReference type="EMBL" id="CP017641">
    <property type="protein sequence ID" value="APZ92223.1"/>
    <property type="molecule type" value="Genomic_DNA"/>
</dbReference>
<dbReference type="Gene3D" id="2.130.10.10">
    <property type="entry name" value="YVTN repeat-like/Quinoprotein amine dehydrogenase"/>
    <property type="match status" value="1"/>
</dbReference>
<accession>A0A1P8WDU2</accession>
<evidence type="ECO:0000313" key="5">
    <source>
        <dbReference type="Proteomes" id="UP000187735"/>
    </source>
</evidence>
<feature type="chain" id="PRO_5013383603" evidence="2">
    <location>
        <begin position="20"/>
        <end position="437"/>
    </location>
</feature>
<organism evidence="4 5">
    <name type="scientific">Fuerstiella marisgermanici</name>
    <dbReference type="NCBI Taxonomy" id="1891926"/>
    <lineage>
        <taxon>Bacteria</taxon>
        <taxon>Pseudomonadati</taxon>
        <taxon>Planctomycetota</taxon>
        <taxon>Planctomycetia</taxon>
        <taxon>Planctomycetales</taxon>
        <taxon>Planctomycetaceae</taxon>
        <taxon>Fuerstiella</taxon>
    </lineage>
</organism>
<keyword evidence="5" id="KW-1185">Reference proteome</keyword>
<feature type="signal peptide" evidence="2">
    <location>
        <begin position="1"/>
        <end position="19"/>
    </location>
</feature>
<dbReference type="RefSeq" id="WP_083731917.1">
    <property type="nucleotide sequence ID" value="NZ_CP017641.1"/>
</dbReference>
<evidence type="ECO:0000259" key="3">
    <source>
        <dbReference type="Pfam" id="PF13360"/>
    </source>
</evidence>
<dbReference type="InterPro" id="IPR002372">
    <property type="entry name" value="PQQ_rpt_dom"/>
</dbReference>
<dbReference type="Proteomes" id="UP000187735">
    <property type="component" value="Chromosome"/>
</dbReference>
<dbReference type="Gene3D" id="2.40.128.630">
    <property type="match status" value="1"/>
</dbReference>
<dbReference type="SMART" id="SM00564">
    <property type="entry name" value="PQQ"/>
    <property type="match status" value="4"/>
</dbReference>
<evidence type="ECO:0000256" key="2">
    <source>
        <dbReference type="SAM" id="SignalP"/>
    </source>
</evidence>